<dbReference type="PANTHER" id="PTHR37540:SF10">
    <property type="entry name" value="SIGMA-70 REGION 2 FAMILY PROTEIN"/>
    <property type="match status" value="1"/>
</dbReference>
<evidence type="ECO:0000313" key="3">
    <source>
        <dbReference type="Proteomes" id="UP001232148"/>
    </source>
</evidence>
<dbReference type="Proteomes" id="UP001232148">
    <property type="component" value="Unassembled WGS sequence"/>
</dbReference>
<feature type="compositionally biased region" description="Basic residues" evidence="1">
    <location>
        <begin position="29"/>
        <end position="45"/>
    </location>
</feature>
<feature type="compositionally biased region" description="Polar residues" evidence="1">
    <location>
        <begin position="50"/>
        <end position="60"/>
    </location>
</feature>
<sequence length="325" mass="35791">MSPMKKGPHEGGFVFVPISHPSESAGWKQKVRSHAAKRNQARRQRVVAYQETSAQSSSPSGGRDPEGTPSYPSSQHSDALAMGSDRGPLKSDHGTIFLYIPITFVGSPRTDPFNSHNRVITPWEKRLLDHFSQYLILKEMVCMPSVNLDILGNKGSFWKSMASFWLHTSLSDPGMLATTLLYSCRHMAAMQHSELLNLQATKYRLACIQLLNQALTTEGKDISNITITKTLALASDANTTGEHDAVAKHLEAAGQMVRVRNVGKEPPDFLGRLVIWFTGDTRSKNTISRAKVTLGTEMTPVAKVDKSLVYHVSAPTSGCERDEDI</sequence>
<organism evidence="2 3">
    <name type="scientific">Colletotrichum zoysiae</name>
    <dbReference type="NCBI Taxonomy" id="1216348"/>
    <lineage>
        <taxon>Eukaryota</taxon>
        <taxon>Fungi</taxon>
        <taxon>Dikarya</taxon>
        <taxon>Ascomycota</taxon>
        <taxon>Pezizomycotina</taxon>
        <taxon>Sordariomycetes</taxon>
        <taxon>Hypocreomycetidae</taxon>
        <taxon>Glomerellales</taxon>
        <taxon>Glomerellaceae</taxon>
        <taxon>Colletotrichum</taxon>
        <taxon>Colletotrichum graminicola species complex</taxon>
    </lineage>
</organism>
<proteinExistence type="predicted"/>
<comment type="caution">
    <text evidence="2">The sequence shown here is derived from an EMBL/GenBank/DDBJ whole genome shotgun (WGS) entry which is preliminary data.</text>
</comment>
<evidence type="ECO:0000256" key="1">
    <source>
        <dbReference type="SAM" id="MobiDB-lite"/>
    </source>
</evidence>
<dbReference type="PANTHER" id="PTHR37540">
    <property type="entry name" value="TRANSCRIPTION FACTOR (ACR-2), PUTATIVE-RELATED-RELATED"/>
    <property type="match status" value="1"/>
</dbReference>
<keyword evidence="3" id="KW-1185">Reference proteome</keyword>
<reference evidence="2" key="1">
    <citation type="submission" date="2021-06" db="EMBL/GenBank/DDBJ databases">
        <title>Comparative genomics, transcriptomics and evolutionary studies reveal genomic signatures of adaptation to plant cell wall in hemibiotrophic fungi.</title>
        <authorList>
            <consortium name="DOE Joint Genome Institute"/>
            <person name="Baroncelli R."/>
            <person name="Diaz J.F."/>
            <person name="Benocci T."/>
            <person name="Peng M."/>
            <person name="Battaglia E."/>
            <person name="Haridas S."/>
            <person name="Andreopoulos W."/>
            <person name="Labutti K."/>
            <person name="Pangilinan J."/>
            <person name="Floch G.L."/>
            <person name="Makela M.R."/>
            <person name="Henrissat B."/>
            <person name="Grigoriev I.V."/>
            <person name="Crouch J.A."/>
            <person name="De Vries R.P."/>
            <person name="Sukno S.A."/>
            <person name="Thon M.R."/>
        </authorList>
    </citation>
    <scope>NUCLEOTIDE SEQUENCE</scope>
    <source>
        <strain evidence="2">MAFF235873</strain>
    </source>
</reference>
<dbReference type="EMBL" id="MU842892">
    <property type="protein sequence ID" value="KAK2027620.1"/>
    <property type="molecule type" value="Genomic_DNA"/>
</dbReference>
<accession>A0AAD9HEI2</accession>
<protein>
    <submittedName>
        <fullName evidence="2">Uncharacterized protein</fullName>
    </submittedName>
</protein>
<evidence type="ECO:0000313" key="2">
    <source>
        <dbReference type="EMBL" id="KAK2027620.1"/>
    </source>
</evidence>
<feature type="region of interest" description="Disordered" evidence="1">
    <location>
        <begin position="1"/>
        <end position="85"/>
    </location>
</feature>
<dbReference type="AlphaFoldDB" id="A0AAD9HEI2"/>
<gene>
    <name evidence="2" type="ORF">LX32DRAFT_620545</name>
</gene>
<name>A0AAD9HEI2_9PEZI</name>